<evidence type="ECO:0000313" key="4">
    <source>
        <dbReference type="EMBL" id="GLO66753.1"/>
    </source>
</evidence>
<comment type="caution">
    <text evidence="4">The sequence shown here is derived from an EMBL/GenBank/DDBJ whole genome shotgun (WGS) entry which is preliminary data.</text>
</comment>
<name>A0ABQ5TIP7_9BACI</name>
<accession>A0ABQ5TIP7</accession>
<dbReference type="PANTHER" id="PTHR43103:SF3">
    <property type="entry name" value="ADP-L-GLYCERO-D-MANNO-HEPTOSE-6-EPIMERASE"/>
    <property type="match status" value="1"/>
</dbReference>
<gene>
    <name evidence="4" type="primary">ytbQ</name>
    <name evidence="4" type="ORF">MACH08_25370</name>
</gene>
<evidence type="ECO:0000256" key="2">
    <source>
        <dbReference type="ARBA" id="ARBA00023277"/>
    </source>
</evidence>
<dbReference type="InterPro" id="IPR001509">
    <property type="entry name" value="Epimerase_deHydtase"/>
</dbReference>
<keyword evidence="1" id="KW-0521">NADP</keyword>
<dbReference type="RefSeq" id="WP_069685191.1">
    <property type="nucleotide sequence ID" value="NZ_BSKO01000001.1"/>
</dbReference>
<dbReference type="Proteomes" id="UP001275436">
    <property type="component" value="Unassembled WGS sequence"/>
</dbReference>
<proteinExistence type="predicted"/>
<organism evidence="4 5">
    <name type="scientific">Oceanobacillus kimchii</name>
    <dbReference type="NCBI Taxonomy" id="746691"/>
    <lineage>
        <taxon>Bacteria</taxon>
        <taxon>Bacillati</taxon>
        <taxon>Bacillota</taxon>
        <taxon>Bacilli</taxon>
        <taxon>Bacillales</taxon>
        <taxon>Bacillaceae</taxon>
        <taxon>Oceanobacillus</taxon>
    </lineage>
</organism>
<evidence type="ECO:0000313" key="5">
    <source>
        <dbReference type="Proteomes" id="UP001275436"/>
    </source>
</evidence>
<evidence type="ECO:0000256" key="1">
    <source>
        <dbReference type="ARBA" id="ARBA00022857"/>
    </source>
</evidence>
<dbReference type="SUPFAM" id="SSF51735">
    <property type="entry name" value="NAD(P)-binding Rossmann-fold domains"/>
    <property type="match status" value="1"/>
</dbReference>
<sequence>MKKVVLIGGSGTIGTILQKGLKREFDVHSLDINVDENNDNAKKTDAKNFAELIDNIPSGTDVLVNLLSTGNAGSLVNISEMNNMVDVYFKASYNILKAAVELNIPKVVFASSNHVTDYYESGGKSKLGRKINVNDYPYSEGLYGVLKLAVENIGFAFSNQYPLSVINLRIGSVKLNEKKEIYKNIERNRHTWLSEVDTVTLFKDAIISDIEYGTFYGVSDNPDKPWCSDNAKEKLGFISKVNSIDIIN</sequence>
<dbReference type="InterPro" id="IPR036291">
    <property type="entry name" value="NAD(P)-bd_dom_sf"/>
</dbReference>
<dbReference type="PANTHER" id="PTHR43103">
    <property type="entry name" value="NUCLEOSIDE-DIPHOSPHATE-SUGAR EPIMERASE"/>
    <property type="match status" value="1"/>
</dbReference>
<keyword evidence="5" id="KW-1185">Reference proteome</keyword>
<reference evidence="4 5" key="1">
    <citation type="submission" date="2023-02" db="EMBL/GenBank/DDBJ databases">
        <title>Oceanobacillus kimchii IFOP_LL358 isolated form Alexandrium catenella lab strain.</title>
        <authorList>
            <person name="Gajardo G."/>
            <person name="Ueki S."/>
            <person name="Maruyama F."/>
        </authorList>
    </citation>
    <scope>NUCLEOTIDE SEQUENCE [LARGE SCALE GENOMIC DNA]</scope>
    <source>
        <strain evidence="4 5">IFOP_LL358</strain>
    </source>
</reference>
<keyword evidence="2" id="KW-0119">Carbohydrate metabolism</keyword>
<dbReference type="Pfam" id="PF01370">
    <property type="entry name" value="Epimerase"/>
    <property type="match status" value="1"/>
</dbReference>
<dbReference type="EMBL" id="BSKO01000001">
    <property type="protein sequence ID" value="GLO66753.1"/>
    <property type="molecule type" value="Genomic_DNA"/>
</dbReference>
<feature type="domain" description="NAD-dependent epimerase/dehydratase" evidence="3">
    <location>
        <begin position="4"/>
        <end position="173"/>
    </location>
</feature>
<evidence type="ECO:0000259" key="3">
    <source>
        <dbReference type="Pfam" id="PF01370"/>
    </source>
</evidence>
<protein>
    <recommendedName>
        <fullName evidence="3">NAD-dependent epimerase/dehydratase domain-containing protein</fullName>
    </recommendedName>
</protein>
<dbReference type="Gene3D" id="3.40.50.720">
    <property type="entry name" value="NAD(P)-binding Rossmann-like Domain"/>
    <property type="match status" value="1"/>
</dbReference>